<dbReference type="GO" id="GO:0046872">
    <property type="term" value="F:metal ion binding"/>
    <property type="evidence" value="ECO:0007669"/>
    <property type="project" value="UniProtKB-KW"/>
</dbReference>
<dbReference type="EC" id="2.8.1.8" evidence="9"/>
<dbReference type="AlphaFoldDB" id="A0A451DCX7"/>
<keyword evidence="2 9" id="KW-0963">Cytoplasm</keyword>
<proteinExistence type="inferred from homology"/>
<dbReference type="SFLD" id="SFLDS00029">
    <property type="entry name" value="Radical_SAM"/>
    <property type="match status" value="1"/>
</dbReference>
<evidence type="ECO:0000256" key="8">
    <source>
        <dbReference type="ARBA" id="ARBA00047326"/>
    </source>
</evidence>
<dbReference type="Proteomes" id="UP000294418">
    <property type="component" value="Chromosome"/>
</dbReference>
<evidence type="ECO:0000256" key="5">
    <source>
        <dbReference type="ARBA" id="ARBA00022723"/>
    </source>
</evidence>
<dbReference type="UniPathway" id="UPA00538">
    <property type="reaction ID" value="UER00593"/>
</dbReference>
<protein>
    <recommendedName>
        <fullName evidence="9">Lipoyl synthase</fullName>
        <ecNumber evidence="9">2.8.1.8</ecNumber>
    </recommendedName>
    <alternativeName>
        <fullName evidence="9">Lip-syn</fullName>
        <shortName evidence="9">LS</shortName>
    </alternativeName>
    <alternativeName>
        <fullName evidence="9">Lipoate synthase</fullName>
    </alternativeName>
    <alternativeName>
        <fullName evidence="9">Lipoic acid synthase</fullName>
    </alternativeName>
    <alternativeName>
        <fullName evidence="9">Sulfur insertion protein LipA</fullName>
    </alternativeName>
</protein>
<dbReference type="PIRSF" id="PIRSF005963">
    <property type="entry name" value="Lipoyl_synth"/>
    <property type="match status" value="1"/>
</dbReference>
<dbReference type="InterPro" id="IPR007197">
    <property type="entry name" value="rSAM"/>
</dbReference>
<dbReference type="FunFam" id="3.20.20.70:FF:000040">
    <property type="entry name" value="Lipoyl synthase"/>
    <property type="match status" value="1"/>
</dbReference>
<feature type="binding site" evidence="9">
    <location>
        <position position="79"/>
    </location>
    <ligand>
        <name>[4Fe-4S] cluster</name>
        <dbReference type="ChEBI" id="CHEBI:49883"/>
        <label>1</label>
    </ligand>
</feature>
<comment type="pathway">
    <text evidence="9">Protein modification; protein lipoylation via endogenous pathway; protein N(6)-(lipoyl)lysine from octanoyl-[acyl-carrier-protein]: step 2/2.</text>
</comment>
<dbReference type="GO" id="GO:0005737">
    <property type="term" value="C:cytoplasm"/>
    <property type="evidence" value="ECO:0007669"/>
    <property type="project" value="UniProtKB-SubCell"/>
</dbReference>
<keyword evidence="1 9" id="KW-0004">4Fe-4S</keyword>
<evidence type="ECO:0000256" key="3">
    <source>
        <dbReference type="ARBA" id="ARBA00022679"/>
    </source>
</evidence>
<dbReference type="OrthoDB" id="9787898at2"/>
<dbReference type="SFLD" id="SFLDF00271">
    <property type="entry name" value="lipoyl_synthase"/>
    <property type="match status" value="1"/>
</dbReference>
<dbReference type="NCBIfam" id="NF009544">
    <property type="entry name" value="PRK12928.1"/>
    <property type="match status" value="1"/>
</dbReference>
<dbReference type="SFLD" id="SFLDG01058">
    <property type="entry name" value="lipoyl_synthase_like"/>
    <property type="match status" value="1"/>
</dbReference>
<feature type="binding site" evidence="9">
    <location>
        <position position="94"/>
    </location>
    <ligand>
        <name>[4Fe-4S] cluster</name>
        <dbReference type="ChEBI" id="CHEBI:49883"/>
        <label>2</label>
        <note>4Fe-4S-S-AdoMet</note>
    </ligand>
</feature>
<feature type="binding site" evidence="9">
    <location>
        <position position="308"/>
    </location>
    <ligand>
        <name>[4Fe-4S] cluster</name>
        <dbReference type="ChEBI" id="CHEBI:49883"/>
        <label>1</label>
    </ligand>
</feature>
<evidence type="ECO:0000256" key="9">
    <source>
        <dbReference type="HAMAP-Rule" id="MF_00206"/>
    </source>
</evidence>
<keyword evidence="5 9" id="KW-0479">Metal-binding</keyword>
<feature type="binding site" evidence="9">
    <location>
        <position position="73"/>
    </location>
    <ligand>
        <name>[4Fe-4S] cluster</name>
        <dbReference type="ChEBI" id="CHEBI:49883"/>
        <label>1</label>
    </ligand>
</feature>
<comment type="function">
    <text evidence="9">Catalyzes the radical-mediated insertion of two sulfur atoms into the C-6 and C-8 positions of the octanoyl moiety bound to the lipoyl domains of lipoate-dependent enzymes, thereby converting the octanoylated domains into lipoylated derivatives.</text>
</comment>
<evidence type="ECO:0000256" key="7">
    <source>
        <dbReference type="ARBA" id="ARBA00023014"/>
    </source>
</evidence>
<evidence type="ECO:0000259" key="10">
    <source>
        <dbReference type="PROSITE" id="PS51918"/>
    </source>
</evidence>
<evidence type="ECO:0000313" key="12">
    <source>
        <dbReference type="Proteomes" id="UP000294418"/>
    </source>
</evidence>
<dbReference type="PANTHER" id="PTHR10949">
    <property type="entry name" value="LIPOYL SYNTHASE"/>
    <property type="match status" value="1"/>
</dbReference>
<evidence type="ECO:0000256" key="1">
    <source>
        <dbReference type="ARBA" id="ARBA00022485"/>
    </source>
</evidence>
<keyword evidence="3 9" id="KW-0808">Transferase</keyword>
<feature type="binding site" evidence="9">
    <location>
        <position position="98"/>
    </location>
    <ligand>
        <name>[4Fe-4S] cluster</name>
        <dbReference type="ChEBI" id="CHEBI:49883"/>
        <label>2</label>
        <note>4Fe-4S-S-AdoMet</note>
    </ligand>
</feature>
<feature type="binding site" evidence="9">
    <location>
        <position position="68"/>
    </location>
    <ligand>
        <name>[4Fe-4S] cluster</name>
        <dbReference type="ChEBI" id="CHEBI:49883"/>
        <label>1</label>
    </ligand>
</feature>
<keyword evidence="7 9" id="KW-0411">Iron-sulfur</keyword>
<dbReference type="GO" id="GO:0009249">
    <property type="term" value="P:protein lipoylation"/>
    <property type="evidence" value="ECO:0007669"/>
    <property type="project" value="UniProtKB-UniRule"/>
</dbReference>
<keyword evidence="6 9" id="KW-0408">Iron</keyword>
<dbReference type="PROSITE" id="PS51918">
    <property type="entry name" value="RADICAL_SAM"/>
    <property type="match status" value="1"/>
</dbReference>
<dbReference type="NCBIfam" id="NF004019">
    <property type="entry name" value="PRK05481.1"/>
    <property type="match status" value="1"/>
</dbReference>
<dbReference type="InterPro" id="IPR006638">
    <property type="entry name" value="Elp3/MiaA/NifB-like_rSAM"/>
</dbReference>
<dbReference type="GO" id="GO:0016992">
    <property type="term" value="F:lipoate synthase activity"/>
    <property type="evidence" value="ECO:0007669"/>
    <property type="project" value="UniProtKB-UniRule"/>
</dbReference>
<comment type="similarity">
    <text evidence="9">Belongs to the radical SAM superfamily. Lipoyl synthase family.</text>
</comment>
<comment type="catalytic activity">
    <reaction evidence="8 9">
        <text>[[Fe-S] cluster scaffold protein carrying a second [4Fe-4S](2+) cluster] + N(6)-octanoyl-L-lysyl-[protein] + 2 oxidized [2Fe-2S]-[ferredoxin] + 2 S-adenosyl-L-methionine + 4 H(+) = [[Fe-S] cluster scaffold protein] + N(6)-[(R)-dihydrolipoyl]-L-lysyl-[protein] + 4 Fe(3+) + 2 hydrogen sulfide + 2 5'-deoxyadenosine + 2 L-methionine + 2 reduced [2Fe-2S]-[ferredoxin]</text>
        <dbReference type="Rhea" id="RHEA:16585"/>
        <dbReference type="Rhea" id="RHEA-COMP:9928"/>
        <dbReference type="Rhea" id="RHEA-COMP:10000"/>
        <dbReference type="Rhea" id="RHEA-COMP:10001"/>
        <dbReference type="Rhea" id="RHEA-COMP:10475"/>
        <dbReference type="Rhea" id="RHEA-COMP:14568"/>
        <dbReference type="Rhea" id="RHEA-COMP:14569"/>
        <dbReference type="ChEBI" id="CHEBI:15378"/>
        <dbReference type="ChEBI" id="CHEBI:17319"/>
        <dbReference type="ChEBI" id="CHEBI:29034"/>
        <dbReference type="ChEBI" id="CHEBI:29919"/>
        <dbReference type="ChEBI" id="CHEBI:33722"/>
        <dbReference type="ChEBI" id="CHEBI:33737"/>
        <dbReference type="ChEBI" id="CHEBI:33738"/>
        <dbReference type="ChEBI" id="CHEBI:57844"/>
        <dbReference type="ChEBI" id="CHEBI:59789"/>
        <dbReference type="ChEBI" id="CHEBI:78809"/>
        <dbReference type="ChEBI" id="CHEBI:83100"/>
        <dbReference type="EC" id="2.8.1.8"/>
    </reaction>
</comment>
<feature type="binding site" evidence="9">
    <location>
        <position position="101"/>
    </location>
    <ligand>
        <name>[4Fe-4S] cluster</name>
        <dbReference type="ChEBI" id="CHEBI:49883"/>
        <label>2</label>
        <note>4Fe-4S-S-AdoMet</note>
    </ligand>
</feature>
<evidence type="ECO:0000256" key="4">
    <source>
        <dbReference type="ARBA" id="ARBA00022691"/>
    </source>
</evidence>
<dbReference type="RefSeq" id="WP_157989757.1">
    <property type="nucleotide sequence ID" value="NZ_LR217720.1"/>
</dbReference>
<name>A0A451DCX7_9GAMM</name>
<dbReference type="InterPro" id="IPR003698">
    <property type="entry name" value="Lipoyl_synth"/>
</dbReference>
<dbReference type="SMART" id="SM00729">
    <property type="entry name" value="Elp3"/>
    <property type="match status" value="1"/>
</dbReference>
<comment type="subcellular location">
    <subcellularLocation>
        <location evidence="9">Cytoplasm</location>
    </subcellularLocation>
</comment>
<dbReference type="InterPro" id="IPR058240">
    <property type="entry name" value="rSAM_sf"/>
</dbReference>
<dbReference type="HAMAP" id="MF_00206">
    <property type="entry name" value="Lipoyl_synth"/>
    <property type="match status" value="1"/>
</dbReference>
<sequence length="321" mass="36523">MKELVIGHNILKTSNIDATDGTQENIRMNENLDILPKPKWTKIKLPTNWSNIQILKDIMRKYSLYSVCEEASCPNIYECFTRGVATFMILGATCTRRCPFCDVKHGRPAIPDINEPDNLANALYEMSIQYVVITSVDRDDLHDGGAQHFSHCISAIRKKNPSIKIEILVPDFRGCMERALKIISLTPPNVFNHNVENVPRIYNIVRPGANYQYSLKLLKLFKELHPDIPTKSGLMMGLGEIDSEVIEVMHDLRQSGVSMITIGQYLQPSNQHLPVHRYVKPETFDQMQKMAIEIGFSHATCGPLVRSSYHAENQIQELEMK</sequence>
<comment type="cofactor">
    <cofactor evidence="9">
        <name>[4Fe-4S] cluster</name>
        <dbReference type="ChEBI" id="CHEBI:49883"/>
    </cofactor>
    <text evidence="9">Binds 2 [4Fe-4S] clusters per subunit. One cluster is coordinated with 3 cysteines and an exchangeable S-adenosyl-L-methionine.</text>
</comment>
<keyword evidence="4 9" id="KW-0949">S-adenosyl-L-methionine</keyword>
<evidence type="ECO:0000313" key="11">
    <source>
        <dbReference type="EMBL" id="VFP84271.1"/>
    </source>
</evidence>
<feature type="domain" description="Radical SAM core" evidence="10">
    <location>
        <begin position="80"/>
        <end position="297"/>
    </location>
</feature>
<evidence type="ECO:0000256" key="2">
    <source>
        <dbReference type="ARBA" id="ARBA00022490"/>
    </source>
</evidence>
<evidence type="ECO:0000256" key="6">
    <source>
        <dbReference type="ARBA" id="ARBA00023004"/>
    </source>
</evidence>
<dbReference type="SUPFAM" id="SSF102114">
    <property type="entry name" value="Radical SAM enzymes"/>
    <property type="match status" value="1"/>
</dbReference>
<dbReference type="PANTHER" id="PTHR10949:SF0">
    <property type="entry name" value="LIPOYL SYNTHASE, MITOCHONDRIAL"/>
    <property type="match status" value="1"/>
</dbReference>
<accession>A0A451DCX7</accession>
<dbReference type="CDD" id="cd01335">
    <property type="entry name" value="Radical_SAM"/>
    <property type="match status" value="1"/>
</dbReference>
<organism evidence="11 12">
    <name type="scientific">Candidatus Erwinia haradaeae</name>
    <dbReference type="NCBI Taxonomy" id="1922217"/>
    <lineage>
        <taxon>Bacteria</taxon>
        <taxon>Pseudomonadati</taxon>
        <taxon>Pseudomonadota</taxon>
        <taxon>Gammaproteobacteria</taxon>
        <taxon>Enterobacterales</taxon>
        <taxon>Erwiniaceae</taxon>
        <taxon>Erwinia</taxon>
    </lineage>
</organism>
<gene>
    <name evidence="9 11" type="primary">lipA</name>
    <name evidence="11" type="ORF">ERCILAFE3058_356</name>
</gene>
<dbReference type="InterPro" id="IPR013785">
    <property type="entry name" value="Aldolase_TIM"/>
</dbReference>
<dbReference type="Gene3D" id="3.20.20.70">
    <property type="entry name" value="Aldolase class I"/>
    <property type="match status" value="1"/>
</dbReference>
<reference evidence="11 12" key="1">
    <citation type="submission" date="2019-02" db="EMBL/GenBank/DDBJ databases">
        <authorList>
            <person name="Manzano-Marin A."/>
            <person name="Manzano-Marin A."/>
        </authorList>
    </citation>
    <scope>NUCLEOTIDE SEQUENCE [LARGE SCALE GENOMIC DNA]</scope>
    <source>
        <strain evidence="11 12">ErCilaricifoliae</strain>
    </source>
</reference>
<dbReference type="GO" id="GO:0051539">
    <property type="term" value="F:4 iron, 4 sulfur cluster binding"/>
    <property type="evidence" value="ECO:0007669"/>
    <property type="project" value="UniProtKB-UniRule"/>
</dbReference>
<dbReference type="NCBIfam" id="TIGR00510">
    <property type="entry name" value="lipA"/>
    <property type="match status" value="1"/>
</dbReference>
<dbReference type="EMBL" id="LR217720">
    <property type="protein sequence ID" value="VFP84271.1"/>
    <property type="molecule type" value="Genomic_DNA"/>
</dbReference>
<dbReference type="Pfam" id="PF04055">
    <property type="entry name" value="Radical_SAM"/>
    <property type="match status" value="1"/>
</dbReference>